<keyword evidence="2" id="KW-1185">Reference proteome</keyword>
<dbReference type="EMBL" id="BSXU01000199">
    <property type="protein sequence ID" value="GMG19761.1"/>
    <property type="molecule type" value="Genomic_DNA"/>
</dbReference>
<accession>A0A9W7DCI8</accession>
<organism evidence="1 2">
    <name type="scientific">Ambrosiozyma monospora</name>
    <name type="common">Yeast</name>
    <name type="synonym">Endomycopsis monosporus</name>
    <dbReference type="NCBI Taxonomy" id="43982"/>
    <lineage>
        <taxon>Eukaryota</taxon>
        <taxon>Fungi</taxon>
        <taxon>Dikarya</taxon>
        <taxon>Ascomycota</taxon>
        <taxon>Saccharomycotina</taxon>
        <taxon>Pichiomycetes</taxon>
        <taxon>Pichiales</taxon>
        <taxon>Pichiaceae</taxon>
        <taxon>Ambrosiozyma</taxon>
    </lineage>
</organism>
<dbReference type="AlphaFoldDB" id="A0A9W7DCI8"/>
<dbReference type="Proteomes" id="UP001165063">
    <property type="component" value="Unassembled WGS sequence"/>
</dbReference>
<comment type="caution">
    <text evidence="1">The sequence shown here is derived from an EMBL/GenBank/DDBJ whole genome shotgun (WGS) entry which is preliminary data.</text>
</comment>
<name>A0A9W7DCI8_AMBMO</name>
<evidence type="ECO:0000313" key="2">
    <source>
        <dbReference type="Proteomes" id="UP001165063"/>
    </source>
</evidence>
<protein>
    <submittedName>
        <fullName evidence="1">Unnamed protein product</fullName>
    </submittedName>
</protein>
<proteinExistence type="predicted"/>
<sequence length="106" mass="12415">MKSECRCHAVYAHKGRNTSKDQGKFNICNVTKLFRTNIFREIVGLTNSFVEISHMVNSRDLRLKMIDDLHPLEADFLLYLEIMFSHQCQLRIDLKSDIRFGPRELG</sequence>
<evidence type="ECO:0000313" key="1">
    <source>
        <dbReference type="EMBL" id="GMG19761.1"/>
    </source>
</evidence>
<gene>
    <name evidence="1" type="ORF">Amon01_000071200</name>
</gene>
<reference evidence="1" key="1">
    <citation type="submission" date="2023-04" db="EMBL/GenBank/DDBJ databases">
        <title>Ambrosiozyma monospora NBRC 1965.</title>
        <authorList>
            <person name="Ichikawa N."/>
            <person name="Sato H."/>
            <person name="Tonouchi N."/>
        </authorList>
    </citation>
    <scope>NUCLEOTIDE SEQUENCE</scope>
    <source>
        <strain evidence="1">NBRC 1965</strain>
    </source>
</reference>